<dbReference type="InterPro" id="IPR058031">
    <property type="entry name" value="AAA_lid_NorR"/>
</dbReference>
<feature type="domain" description="Sigma-54 factor interaction" evidence="9">
    <location>
        <begin position="145"/>
        <end position="374"/>
    </location>
</feature>
<keyword evidence="3" id="KW-0067">ATP-binding</keyword>
<dbReference type="InterPro" id="IPR002197">
    <property type="entry name" value="HTH_Fis"/>
</dbReference>
<evidence type="ECO:0000313" key="11">
    <source>
        <dbReference type="EMBL" id="ALS97212.1"/>
    </source>
</evidence>
<dbReference type="Pfam" id="PF02954">
    <property type="entry name" value="HTH_8"/>
    <property type="match status" value="1"/>
</dbReference>
<dbReference type="Gene3D" id="1.10.8.60">
    <property type="match status" value="1"/>
</dbReference>
<dbReference type="SMART" id="SM00448">
    <property type="entry name" value="REC"/>
    <property type="match status" value="1"/>
</dbReference>
<dbReference type="InterPro" id="IPR025944">
    <property type="entry name" value="Sigma_54_int_dom_CS"/>
</dbReference>
<keyword evidence="2" id="KW-0547">Nucleotide-binding</keyword>
<keyword evidence="5" id="KW-0805">Transcription regulation</keyword>
<dbReference type="InterPro" id="IPR025943">
    <property type="entry name" value="Sigma_54_int_dom_ATP-bd_2"/>
</dbReference>
<dbReference type="GO" id="GO:0000160">
    <property type="term" value="P:phosphorelay signal transduction system"/>
    <property type="evidence" value="ECO:0007669"/>
    <property type="project" value="UniProtKB-KW"/>
</dbReference>
<dbReference type="CDD" id="cd00009">
    <property type="entry name" value="AAA"/>
    <property type="match status" value="1"/>
</dbReference>
<dbReference type="GO" id="GO:0043565">
    <property type="term" value="F:sequence-specific DNA binding"/>
    <property type="evidence" value="ECO:0007669"/>
    <property type="project" value="InterPro"/>
</dbReference>
<evidence type="ECO:0000256" key="7">
    <source>
        <dbReference type="ARBA" id="ARBA00023163"/>
    </source>
</evidence>
<dbReference type="OrthoDB" id="9804019at2"/>
<feature type="domain" description="Response regulatory" evidence="10">
    <location>
        <begin position="9"/>
        <end position="123"/>
    </location>
</feature>
<keyword evidence="4" id="KW-0902">Two-component regulatory system</keyword>
<evidence type="ECO:0000256" key="3">
    <source>
        <dbReference type="ARBA" id="ARBA00022840"/>
    </source>
</evidence>
<dbReference type="InterPro" id="IPR001789">
    <property type="entry name" value="Sig_transdc_resp-reg_receiver"/>
</dbReference>
<proteinExistence type="predicted"/>
<accession>A0A0U2ZFK4</accession>
<feature type="modified residue" description="4-aspartylphosphate" evidence="8">
    <location>
        <position position="58"/>
    </location>
</feature>
<dbReference type="RefSeq" id="WP_062475857.1">
    <property type="nucleotide sequence ID" value="NZ_CP013650.1"/>
</dbReference>
<dbReference type="SUPFAM" id="SSF52540">
    <property type="entry name" value="P-loop containing nucleoside triphosphate hydrolases"/>
    <property type="match status" value="1"/>
</dbReference>
<dbReference type="PROSITE" id="PS50045">
    <property type="entry name" value="SIGMA54_INTERACT_4"/>
    <property type="match status" value="1"/>
</dbReference>
<dbReference type="FunFam" id="3.40.50.300:FF:000006">
    <property type="entry name" value="DNA-binding transcriptional regulator NtrC"/>
    <property type="match status" value="1"/>
</dbReference>
<dbReference type="PROSITE" id="PS50110">
    <property type="entry name" value="RESPONSE_REGULATORY"/>
    <property type="match status" value="1"/>
</dbReference>
<dbReference type="InterPro" id="IPR009057">
    <property type="entry name" value="Homeodomain-like_sf"/>
</dbReference>
<dbReference type="InterPro" id="IPR002078">
    <property type="entry name" value="Sigma_54_int"/>
</dbReference>
<keyword evidence="1 8" id="KW-0597">Phosphoprotein</keyword>
<dbReference type="SUPFAM" id="SSF52172">
    <property type="entry name" value="CheY-like"/>
    <property type="match status" value="1"/>
</dbReference>
<evidence type="ECO:0000256" key="6">
    <source>
        <dbReference type="ARBA" id="ARBA00023125"/>
    </source>
</evidence>
<dbReference type="PROSITE" id="PS00676">
    <property type="entry name" value="SIGMA54_INTERACT_2"/>
    <property type="match status" value="1"/>
</dbReference>
<dbReference type="SUPFAM" id="SSF46689">
    <property type="entry name" value="Homeodomain-like"/>
    <property type="match status" value="1"/>
</dbReference>
<dbReference type="Gene3D" id="3.40.50.300">
    <property type="entry name" value="P-loop containing nucleotide triphosphate hydrolases"/>
    <property type="match status" value="1"/>
</dbReference>
<reference evidence="11 12" key="1">
    <citation type="submission" date="2015-12" db="EMBL/GenBank/DDBJ databases">
        <title>Complete genome of Lacimicrobium alkaliphilum KCTC 32984.</title>
        <authorList>
            <person name="Kim S.-G."/>
            <person name="Lee Y.-J."/>
        </authorList>
    </citation>
    <scope>NUCLEOTIDE SEQUENCE [LARGE SCALE GENOMIC DNA]</scope>
    <source>
        <strain evidence="11 12">YelD216</strain>
    </source>
</reference>
<dbReference type="GO" id="GO:0006355">
    <property type="term" value="P:regulation of DNA-templated transcription"/>
    <property type="evidence" value="ECO:0007669"/>
    <property type="project" value="InterPro"/>
</dbReference>
<dbReference type="KEGG" id="lal:AT746_02235"/>
<dbReference type="SMART" id="SM00382">
    <property type="entry name" value="AAA"/>
    <property type="match status" value="1"/>
</dbReference>
<dbReference type="InterPro" id="IPR011006">
    <property type="entry name" value="CheY-like_superfamily"/>
</dbReference>
<evidence type="ECO:0000313" key="12">
    <source>
        <dbReference type="Proteomes" id="UP000068447"/>
    </source>
</evidence>
<gene>
    <name evidence="11" type="ORF">AT746_02235</name>
</gene>
<keyword evidence="12" id="KW-1185">Reference proteome</keyword>
<dbReference type="Gene3D" id="1.10.10.60">
    <property type="entry name" value="Homeodomain-like"/>
    <property type="match status" value="1"/>
</dbReference>
<evidence type="ECO:0000256" key="8">
    <source>
        <dbReference type="PROSITE-ProRule" id="PRU00169"/>
    </source>
</evidence>
<dbReference type="Pfam" id="PF00158">
    <property type="entry name" value="Sigma54_activat"/>
    <property type="match status" value="1"/>
</dbReference>
<keyword evidence="7" id="KW-0804">Transcription</keyword>
<dbReference type="PANTHER" id="PTHR32071">
    <property type="entry name" value="TRANSCRIPTIONAL REGULATORY PROTEIN"/>
    <property type="match status" value="1"/>
</dbReference>
<protein>
    <submittedName>
        <fullName evidence="11">Response regulator GlrR</fullName>
    </submittedName>
</protein>
<dbReference type="GO" id="GO:0005524">
    <property type="term" value="F:ATP binding"/>
    <property type="evidence" value="ECO:0007669"/>
    <property type="project" value="UniProtKB-KW"/>
</dbReference>
<dbReference type="Proteomes" id="UP000068447">
    <property type="component" value="Chromosome"/>
</dbReference>
<evidence type="ECO:0000256" key="2">
    <source>
        <dbReference type="ARBA" id="ARBA00022741"/>
    </source>
</evidence>
<sequence>MAAEQEKKRVLVVDDDPSLLKLIGMRLTGAGYQIQSADNGKQALGILESFKPHLLISDLRMQGMDGMALFAATRERNPGLPVIILTAHGTIPDAIEATKKGVFSYLTKPFDSQQLLSTVDDAIRLHPVVEEDQQHKDSGSWRSAIISRSNKMEELLQQARQVADSDVSLLIHSQSGTGKELLANAIHQVSERSEAPFVPVNCAAIPETLFESELFGHVKGAFTGANREHVGLFQSANGGTLFLDEIGDMPLNFQVKLLRALQEREVRPVGATQSVPIDVRIISATHRDLEQAISEGNFREDLYYRLNVVELRLPPLADRRDDIPLLVNHFLNQVLSRSKKKVTGFSDEAMEVLIAAPWPGNVRQLQNVVEQTVALCNGPLIPTELVQKALRDKPSSLPTFARARDEFERRYLADLLKATEGNVTQAARIAGRNRTEFYKLLDKHHLTPDAFRE</sequence>
<dbReference type="EMBL" id="CP013650">
    <property type="protein sequence ID" value="ALS97212.1"/>
    <property type="molecule type" value="Genomic_DNA"/>
</dbReference>
<evidence type="ECO:0000259" key="9">
    <source>
        <dbReference type="PROSITE" id="PS50045"/>
    </source>
</evidence>
<dbReference type="InterPro" id="IPR003593">
    <property type="entry name" value="AAA+_ATPase"/>
</dbReference>
<evidence type="ECO:0000259" key="10">
    <source>
        <dbReference type="PROSITE" id="PS50110"/>
    </source>
</evidence>
<dbReference type="PANTHER" id="PTHR32071:SF116">
    <property type="entry name" value="TRANSCRIPTIONAL REGULATORY PROTEIN GLRR"/>
    <property type="match status" value="1"/>
</dbReference>
<dbReference type="InterPro" id="IPR027417">
    <property type="entry name" value="P-loop_NTPase"/>
</dbReference>
<keyword evidence="6" id="KW-0238">DNA-binding</keyword>
<name>A0A0U2ZFK4_9ALTE</name>
<dbReference type="Pfam" id="PF25601">
    <property type="entry name" value="AAA_lid_14"/>
    <property type="match status" value="1"/>
</dbReference>
<evidence type="ECO:0000256" key="5">
    <source>
        <dbReference type="ARBA" id="ARBA00023015"/>
    </source>
</evidence>
<dbReference type="AlphaFoldDB" id="A0A0U2ZFK4"/>
<dbReference type="PROSITE" id="PS00688">
    <property type="entry name" value="SIGMA54_INTERACT_3"/>
    <property type="match status" value="1"/>
</dbReference>
<organism evidence="11 12">
    <name type="scientific">Lacimicrobium alkaliphilum</name>
    <dbReference type="NCBI Taxonomy" id="1526571"/>
    <lineage>
        <taxon>Bacteria</taxon>
        <taxon>Pseudomonadati</taxon>
        <taxon>Pseudomonadota</taxon>
        <taxon>Gammaproteobacteria</taxon>
        <taxon>Alteromonadales</taxon>
        <taxon>Alteromonadaceae</taxon>
        <taxon>Lacimicrobium</taxon>
    </lineage>
</organism>
<evidence type="ECO:0000256" key="1">
    <source>
        <dbReference type="ARBA" id="ARBA00022553"/>
    </source>
</evidence>
<dbReference type="Gene3D" id="3.40.50.2300">
    <property type="match status" value="1"/>
</dbReference>
<dbReference type="STRING" id="1526571.AT746_02235"/>
<evidence type="ECO:0000256" key="4">
    <source>
        <dbReference type="ARBA" id="ARBA00023012"/>
    </source>
</evidence>
<dbReference type="Pfam" id="PF00072">
    <property type="entry name" value="Response_reg"/>
    <property type="match status" value="1"/>
</dbReference>
<dbReference type="FunFam" id="3.40.50.2300:FF:000018">
    <property type="entry name" value="DNA-binding transcriptional regulator NtrC"/>
    <property type="match status" value="1"/>
</dbReference>